<sequence length="242" mass="27058">MRLLVLLLALGVIGRNNAARPGALEVIDTFKQIVPKYLDTIGEDQQQIFKLQHEGTAALIQFHSDMVRVKETFVRSITLQEEKLLDLMNVQNTSVADGQCMQFIASAAKETVNIIGVAYTTCVNKADESMGDTVLSYYGTIGTLEQTSTNVRLLDVFRGDNVFYTPYNIVTKLRQKETDLLGSRAPLETALKVQKGEFEADLEEIRTSYIECMTIAEMSFRSYIELAHRQLSYICGADLANP</sequence>
<protein>
    <recommendedName>
        <fullName evidence="4">Protein TsetseEP domain-containing protein</fullName>
    </recommendedName>
</protein>
<proteinExistence type="predicted"/>
<evidence type="ECO:0008006" key="4">
    <source>
        <dbReference type="Google" id="ProtNLM"/>
    </source>
</evidence>
<feature type="chain" id="PRO_5008127418" description="Protein TsetseEP domain-containing protein" evidence="1">
    <location>
        <begin position="19"/>
        <end position="242"/>
    </location>
</feature>
<dbReference type="EnsemblMetazoa" id="ACUA000750-RA">
    <property type="protein sequence ID" value="ACUA000750-PA"/>
    <property type="gene ID" value="ACUA000750"/>
</dbReference>
<dbReference type="AlphaFoldDB" id="A0A182LSB9"/>
<keyword evidence="3" id="KW-1185">Reference proteome</keyword>
<name>A0A182LSB9_9DIPT</name>
<evidence type="ECO:0000313" key="2">
    <source>
        <dbReference type="EnsemblMetazoa" id="ACUA000750-PA"/>
    </source>
</evidence>
<organism evidence="2 3">
    <name type="scientific">Anopheles culicifacies</name>
    <dbReference type="NCBI Taxonomy" id="139723"/>
    <lineage>
        <taxon>Eukaryota</taxon>
        <taxon>Metazoa</taxon>
        <taxon>Ecdysozoa</taxon>
        <taxon>Arthropoda</taxon>
        <taxon>Hexapoda</taxon>
        <taxon>Insecta</taxon>
        <taxon>Pterygota</taxon>
        <taxon>Neoptera</taxon>
        <taxon>Endopterygota</taxon>
        <taxon>Diptera</taxon>
        <taxon>Nematocera</taxon>
        <taxon>Culicoidea</taxon>
        <taxon>Culicidae</taxon>
        <taxon>Anophelinae</taxon>
        <taxon>Anopheles</taxon>
        <taxon>culicifacies species complex</taxon>
    </lineage>
</organism>
<keyword evidence="1" id="KW-0732">Signal</keyword>
<evidence type="ECO:0000313" key="3">
    <source>
        <dbReference type="Proteomes" id="UP000075883"/>
    </source>
</evidence>
<dbReference type="Proteomes" id="UP000075883">
    <property type="component" value="Unassembled WGS sequence"/>
</dbReference>
<reference evidence="2" key="2">
    <citation type="submission" date="2020-05" db="UniProtKB">
        <authorList>
            <consortium name="EnsemblMetazoa"/>
        </authorList>
    </citation>
    <scope>IDENTIFICATION</scope>
    <source>
        <strain evidence="2">A-37</strain>
    </source>
</reference>
<accession>A0A182LSB9</accession>
<dbReference type="EMBL" id="AXCM01001881">
    <property type="status" value="NOT_ANNOTATED_CDS"/>
    <property type="molecule type" value="Genomic_DNA"/>
</dbReference>
<feature type="signal peptide" evidence="1">
    <location>
        <begin position="1"/>
        <end position="18"/>
    </location>
</feature>
<reference evidence="3" key="1">
    <citation type="submission" date="2013-09" db="EMBL/GenBank/DDBJ databases">
        <title>The Genome Sequence of Anopheles culicifacies species A.</title>
        <authorList>
            <consortium name="The Broad Institute Genomics Platform"/>
            <person name="Neafsey D.E."/>
            <person name="Besansky N."/>
            <person name="Howell P."/>
            <person name="Walton C."/>
            <person name="Young S.K."/>
            <person name="Zeng Q."/>
            <person name="Gargeya S."/>
            <person name="Fitzgerald M."/>
            <person name="Haas B."/>
            <person name="Abouelleil A."/>
            <person name="Allen A.W."/>
            <person name="Alvarado L."/>
            <person name="Arachchi H.M."/>
            <person name="Berlin A.M."/>
            <person name="Chapman S.B."/>
            <person name="Gainer-Dewar J."/>
            <person name="Goldberg J."/>
            <person name="Griggs A."/>
            <person name="Gujja S."/>
            <person name="Hansen M."/>
            <person name="Howarth C."/>
            <person name="Imamovic A."/>
            <person name="Ireland A."/>
            <person name="Larimer J."/>
            <person name="McCowan C."/>
            <person name="Murphy C."/>
            <person name="Pearson M."/>
            <person name="Poon T.W."/>
            <person name="Priest M."/>
            <person name="Roberts A."/>
            <person name="Saif S."/>
            <person name="Shea T."/>
            <person name="Sisk P."/>
            <person name="Sykes S."/>
            <person name="Wortman J."/>
            <person name="Nusbaum C."/>
            <person name="Birren B."/>
        </authorList>
    </citation>
    <scope>NUCLEOTIDE SEQUENCE [LARGE SCALE GENOMIC DNA]</scope>
    <source>
        <strain evidence="3">A-37</strain>
    </source>
</reference>
<dbReference type="VEuPathDB" id="VectorBase:ACUA000750"/>
<evidence type="ECO:0000256" key="1">
    <source>
        <dbReference type="SAM" id="SignalP"/>
    </source>
</evidence>